<evidence type="ECO:0000313" key="1">
    <source>
        <dbReference type="EMBL" id="SMC83954.1"/>
    </source>
</evidence>
<protein>
    <submittedName>
        <fullName evidence="1">Uncharacterized protein</fullName>
    </submittedName>
</protein>
<reference evidence="1" key="1">
    <citation type="submission" date="2017-04" db="EMBL/GenBank/DDBJ databases">
        <authorList>
            <person name="Varghese N."/>
            <person name="Submissions S."/>
        </authorList>
    </citation>
    <scope>NUCLEOTIDE SEQUENCE</scope>
    <source>
        <strain evidence="1">WTE2008</strain>
    </source>
</reference>
<proteinExistence type="predicted"/>
<dbReference type="Proteomes" id="UP000192328">
    <property type="component" value="Unassembled WGS sequence"/>
</dbReference>
<organism evidence="1 2">
    <name type="scientific">Aristaeella lactis</name>
    <dbReference type="NCBI Taxonomy" id="3046383"/>
    <lineage>
        <taxon>Bacteria</taxon>
        <taxon>Bacillati</taxon>
        <taxon>Bacillota</taxon>
        <taxon>Clostridia</taxon>
        <taxon>Eubacteriales</taxon>
        <taxon>Aristaeellaceae</taxon>
        <taxon>Aristaeella</taxon>
    </lineage>
</organism>
<name>A0AC61PPX1_9FIRM</name>
<dbReference type="EMBL" id="FWXZ01000007">
    <property type="protein sequence ID" value="SMC83954.1"/>
    <property type="molecule type" value="Genomic_DNA"/>
</dbReference>
<accession>A0AC61PPX1</accession>
<evidence type="ECO:0000313" key="2">
    <source>
        <dbReference type="Proteomes" id="UP000192328"/>
    </source>
</evidence>
<comment type="caution">
    <text evidence="1">The sequence shown here is derived from an EMBL/GenBank/DDBJ whole genome shotgun (WGS) entry which is preliminary data.</text>
</comment>
<gene>
    <name evidence="1" type="ORF">SAMN06297397_2848</name>
</gene>
<keyword evidence="2" id="KW-1185">Reference proteome</keyword>
<sequence>MNNKGVGVVFCIISAALKITQYLTIAIFAQNRFTTSWSADDIEHYMSDYIGPALPVWSTIALIAGIIFLAYGIFQDVKKK</sequence>